<name>A0A8H6JX58_9PEZI</name>
<dbReference type="Proteomes" id="UP000652219">
    <property type="component" value="Unassembled WGS sequence"/>
</dbReference>
<organism evidence="2 3">
    <name type="scientific">Colletotrichum sojae</name>
    <dbReference type="NCBI Taxonomy" id="2175907"/>
    <lineage>
        <taxon>Eukaryota</taxon>
        <taxon>Fungi</taxon>
        <taxon>Dikarya</taxon>
        <taxon>Ascomycota</taxon>
        <taxon>Pezizomycotina</taxon>
        <taxon>Sordariomycetes</taxon>
        <taxon>Hypocreomycetidae</taxon>
        <taxon>Glomerellales</taxon>
        <taxon>Glomerellaceae</taxon>
        <taxon>Colletotrichum</taxon>
        <taxon>Colletotrichum orchidearum species complex</taxon>
    </lineage>
</organism>
<accession>A0A8H6JX58</accession>
<feature type="region of interest" description="Disordered" evidence="1">
    <location>
        <begin position="579"/>
        <end position="618"/>
    </location>
</feature>
<evidence type="ECO:0000313" key="2">
    <source>
        <dbReference type="EMBL" id="KAF6821079.1"/>
    </source>
</evidence>
<feature type="compositionally biased region" description="Polar residues" evidence="1">
    <location>
        <begin position="471"/>
        <end position="480"/>
    </location>
</feature>
<evidence type="ECO:0000313" key="3">
    <source>
        <dbReference type="Proteomes" id="UP000652219"/>
    </source>
</evidence>
<evidence type="ECO:0000256" key="1">
    <source>
        <dbReference type="SAM" id="MobiDB-lite"/>
    </source>
</evidence>
<gene>
    <name evidence="2" type="ORF">CSOJ01_00514</name>
</gene>
<protein>
    <submittedName>
        <fullName evidence="2">Uncharacterized protein</fullName>
    </submittedName>
</protein>
<reference evidence="2 3" key="1">
    <citation type="journal article" date="2020" name="Phytopathology">
        <title>Genome Sequence Resources of Colletotrichum truncatum, C. plurivorum, C. musicola, and C. sojae: Four Species Pathogenic to Soybean (Glycine max).</title>
        <authorList>
            <person name="Rogerio F."/>
            <person name="Boufleur T.R."/>
            <person name="Ciampi-Guillardi M."/>
            <person name="Sukno S.A."/>
            <person name="Thon M.R."/>
            <person name="Massola Junior N.S."/>
            <person name="Baroncelli R."/>
        </authorList>
    </citation>
    <scope>NUCLEOTIDE SEQUENCE [LARGE SCALE GENOMIC DNA]</scope>
    <source>
        <strain evidence="2 3">LFN0009</strain>
    </source>
</reference>
<feature type="compositionally biased region" description="Acidic residues" evidence="1">
    <location>
        <begin position="599"/>
        <end position="618"/>
    </location>
</feature>
<dbReference type="PANTHER" id="PTHR38795">
    <property type="entry name" value="DUF6604 DOMAIN-CONTAINING PROTEIN"/>
    <property type="match status" value="1"/>
</dbReference>
<feature type="region of interest" description="Disordered" evidence="1">
    <location>
        <begin position="456"/>
        <end position="480"/>
    </location>
</feature>
<dbReference type="AlphaFoldDB" id="A0A8H6JX58"/>
<comment type="caution">
    <text evidence="2">The sequence shown here is derived from an EMBL/GenBank/DDBJ whole genome shotgun (WGS) entry which is preliminary data.</text>
</comment>
<sequence length="649" mass="74212">MGSQPGLTEIPDLTPLERVGPKGYLLYVFPFQLPVDYDLEQVASVLKAGYDSARRRIAVLDCEAVPDPDARQAGVRKNRMIELGSYQTMMEMLFFEFGMEHVDYNFKPASKEEQHEMIWREEADWLAWSAYIGVEDILDNMPPGKVPMIPPSRRKHPKYGPITSGDFATFNHACLFELFPEVAEVKALKKNRQEAPILPGEPLLEFDFERVLNFRGYTSCFIFAVQLYFDIRNIMEDKVVDAFDQLKLDAKGVARALKHHKTTSKDLSGSDWFFMIQRELILLDHYVFNDFTYEDKLARAKGMRMREKLHKFELFSVEPIWPALLDFRTMMESTVLSIRLLTRTTAPVWVGVLYTVFKRDHPELGLSWPEFDKFLAYHGTNLLGFPITEDLKAADVLTKHTSAVSGKKCGHVWMGVVEKAIQVANFEFRFEDGTAHGTTSYITDVVRRHYGLPPDPAARPFGIPQREPSSDETAGQDKTQEMLQRTRRFGNVRHVEILEILDQTVESMVHNEFAINYWKLDWEVARFVTVLQDALAANGLLKDNQRLETYTPKSDDDHAALTAAFVRALAASAEQCPFAAEGDDEDGPETDKCGKCGGDEDEWEDEDSEDSFGEDEYDDADYHERFQRIMDGGAQGDFELEVDDLPSWY</sequence>
<keyword evidence="3" id="KW-1185">Reference proteome</keyword>
<dbReference type="EMBL" id="WIGN01000003">
    <property type="protein sequence ID" value="KAF6821079.1"/>
    <property type="molecule type" value="Genomic_DNA"/>
</dbReference>
<feature type="compositionally biased region" description="Basic and acidic residues" evidence="1">
    <location>
        <begin position="589"/>
        <end position="598"/>
    </location>
</feature>
<proteinExistence type="predicted"/>
<dbReference type="PANTHER" id="PTHR38795:SF1">
    <property type="entry name" value="DUF6604 DOMAIN-CONTAINING PROTEIN"/>
    <property type="match status" value="1"/>
</dbReference>